<dbReference type="Proteomes" id="UP001224359">
    <property type="component" value="Unassembled WGS sequence"/>
</dbReference>
<evidence type="ECO:0000256" key="2">
    <source>
        <dbReference type="ARBA" id="ARBA00006236"/>
    </source>
</evidence>
<evidence type="ECO:0000256" key="6">
    <source>
        <dbReference type="ARBA" id="ARBA00022692"/>
    </source>
</evidence>
<feature type="transmembrane region" description="Helical" evidence="9">
    <location>
        <begin position="164"/>
        <end position="184"/>
    </location>
</feature>
<gene>
    <name evidence="11" type="ORF">J2S77_000190</name>
</gene>
<feature type="transmembrane region" description="Helical" evidence="9">
    <location>
        <begin position="250"/>
        <end position="268"/>
    </location>
</feature>
<dbReference type="PANTHER" id="PTHR23502:SF132">
    <property type="entry name" value="POLYAMINE TRANSPORTER 2-RELATED"/>
    <property type="match status" value="1"/>
</dbReference>
<dbReference type="CDD" id="cd17320">
    <property type="entry name" value="MFS_MdfA_MDR_like"/>
    <property type="match status" value="1"/>
</dbReference>
<evidence type="ECO:0000256" key="3">
    <source>
        <dbReference type="ARBA" id="ARBA00007520"/>
    </source>
</evidence>
<evidence type="ECO:0000313" key="12">
    <source>
        <dbReference type="Proteomes" id="UP001224359"/>
    </source>
</evidence>
<protein>
    <recommendedName>
        <fullName evidence="9">Bcr/CflA family efflux transporter</fullName>
    </recommendedName>
</protein>
<sequence length="396" mass="42143">MSEQKTNLRLLLMLGAFTALVPLTIDLYLPAFPEMSGDLGTSASLIQLSLTTSLFGIAFGQLTVGALSDIFGRKKPLIISISIYVIASIVCAIAPNVWVLVVARFIQGFSGAGGIVISRSIIRDWYSGNQLTKMFSLLVLVMGLAPILAPMLGGQILLFTGWRGLFTILSIVGIILTFIAVFRLRESLPQEERSSGGLKSTVQMFTALIKHRRYMGFALIQGFASAAMFSYISGSSFILQDIFNLSPQVYAMLFGMNAVGFITMSQVVGRYSGVFSEEKLLVTGFVIAITGGSTLVTASLIDGGLVMVAIGFFCLTSSTGLINPTSLSLAMQTQDKNAGSASALLGLFQFVFGGAAAPLVGLFGTDVILPLAIIILTSQIFLVVSYLAFVKQPKTG</sequence>
<dbReference type="InterPro" id="IPR004812">
    <property type="entry name" value="Efflux_drug-R_Bcr/CmlA"/>
</dbReference>
<comment type="similarity">
    <text evidence="3">Belongs to the major facilitator superfamily. TCR/Tet family.</text>
</comment>
<organism evidence="11 12">
    <name type="scientific">Alkalibacillus salilacus</name>
    <dbReference type="NCBI Taxonomy" id="284582"/>
    <lineage>
        <taxon>Bacteria</taxon>
        <taxon>Bacillati</taxon>
        <taxon>Bacillota</taxon>
        <taxon>Bacilli</taxon>
        <taxon>Bacillales</taxon>
        <taxon>Bacillaceae</taxon>
        <taxon>Alkalibacillus</taxon>
    </lineage>
</organism>
<feature type="transmembrane region" description="Helical" evidence="9">
    <location>
        <begin position="45"/>
        <end position="65"/>
    </location>
</feature>
<evidence type="ECO:0000256" key="7">
    <source>
        <dbReference type="ARBA" id="ARBA00022989"/>
    </source>
</evidence>
<dbReference type="NCBIfam" id="TIGR00710">
    <property type="entry name" value="efflux_Bcr_CflA"/>
    <property type="match status" value="1"/>
</dbReference>
<feature type="transmembrane region" description="Helical" evidence="9">
    <location>
        <begin position="214"/>
        <end position="238"/>
    </location>
</feature>
<evidence type="ECO:0000256" key="5">
    <source>
        <dbReference type="ARBA" id="ARBA00022475"/>
    </source>
</evidence>
<reference evidence="11 12" key="1">
    <citation type="submission" date="2023-07" db="EMBL/GenBank/DDBJ databases">
        <title>Genomic Encyclopedia of Type Strains, Phase IV (KMG-IV): sequencing the most valuable type-strain genomes for metagenomic binning, comparative biology and taxonomic classification.</title>
        <authorList>
            <person name="Goeker M."/>
        </authorList>
    </citation>
    <scope>NUCLEOTIDE SEQUENCE [LARGE SCALE GENOMIC DNA]</scope>
    <source>
        <strain evidence="11 12">DSM 16460</strain>
    </source>
</reference>
<dbReference type="Pfam" id="PF07690">
    <property type="entry name" value="MFS_1"/>
    <property type="match status" value="1"/>
</dbReference>
<feature type="transmembrane region" description="Helical" evidence="9">
    <location>
        <begin position="280"/>
        <end position="301"/>
    </location>
</feature>
<keyword evidence="12" id="KW-1185">Reference proteome</keyword>
<evidence type="ECO:0000256" key="4">
    <source>
        <dbReference type="ARBA" id="ARBA00022448"/>
    </source>
</evidence>
<evidence type="ECO:0000256" key="9">
    <source>
        <dbReference type="RuleBase" id="RU365088"/>
    </source>
</evidence>
<feature type="transmembrane region" description="Helical" evidence="9">
    <location>
        <begin position="105"/>
        <end position="122"/>
    </location>
</feature>
<dbReference type="InterPro" id="IPR001958">
    <property type="entry name" value="Tet-R_TetA/multi-R_MdtG-like"/>
</dbReference>
<evidence type="ECO:0000259" key="10">
    <source>
        <dbReference type="PROSITE" id="PS50850"/>
    </source>
</evidence>
<dbReference type="Gene3D" id="1.20.1720.10">
    <property type="entry name" value="Multidrug resistance protein D"/>
    <property type="match status" value="1"/>
</dbReference>
<keyword evidence="8 9" id="KW-0472">Membrane</keyword>
<dbReference type="PROSITE" id="PS00216">
    <property type="entry name" value="SUGAR_TRANSPORT_1"/>
    <property type="match status" value="1"/>
</dbReference>
<dbReference type="RefSeq" id="WP_306973790.1">
    <property type="nucleotide sequence ID" value="NZ_JAUSTQ010000001.1"/>
</dbReference>
<comment type="caution">
    <text evidence="11">The sequence shown here is derived from an EMBL/GenBank/DDBJ whole genome shotgun (WGS) entry which is preliminary data.</text>
</comment>
<evidence type="ECO:0000313" key="11">
    <source>
        <dbReference type="EMBL" id="MDQ0158240.1"/>
    </source>
</evidence>
<feature type="transmembrane region" description="Helical" evidence="9">
    <location>
        <begin position="134"/>
        <end position="158"/>
    </location>
</feature>
<comment type="similarity">
    <text evidence="2 9">Belongs to the major facilitator superfamily. Bcr/CmlA family.</text>
</comment>
<feature type="transmembrane region" description="Helical" evidence="9">
    <location>
        <begin position="307"/>
        <end position="329"/>
    </location>
</feature>
<dbReference type="SUPFAM" id="SSF103473">
    <property type="entry name" value="MFS general substrate transporter"/>
    <property type="match status" value="1"/>
</dbReference>
<dbReference type="InterPro" id="IPR036259">
    <property type="entry name" value="MFS_trans_sf"/>
</dbReference>
<name>A0ABT9VBF8_9BACI</name>
<proteinExistence type="inferred from homology"/>
<keyword evidence="7 9" id="KW-1133">Transmembrane helix</keyword>
<keyword evidence="5 9" id="KW-1003">Cell membrane</keyword>
<dbReference type="PRINTS" id="PR01035">
    <property type="entry name" value="TCRTETA"/>
</dbReference>
<keyword evidence="6 9" id="KW-0812">Transmembrane</keyword>
<evidence type="ECO:0000256" key="1">
    <source>
        <dbReference type="ARBA" id="ARBA00004651"/>
    </source>
</evidence>
<dbReference type="PANTHER" id="PTHR23502">
    <property type="entry name" value="MAJOR FACILITATOR SUPERFAMILY"/>
    <property type="match status" value="1"/>
</dbReference>
<feature type="transmembrane region" description="Helical" evidence="9">
    <location>
        <begin position="367"/>
        <end position="389"/>
    </location>
</feature>
<feature type="transmembrane region" description="Helical" evidence="9">
    <location>
        <begin position="7"/>
        <end position="25"/>
    </location>
</feature>
<comment type="subcellular location">
    <subcellularLocation>
        <location evidence="1 9">Cell membrane</location>
        <topology evidence="1 9">Multi-pass membrane protein</topology>
    </subcellularLocation>
</comment>
<feature type="domain" description="Major facilitator superfamily (MFS) profile" evidence="10">
    <location>
        <begin position="8"/>
        <end position="396"/>
    </location>
</feature>
<dbReference type="PROSITE" id="PS50850">
    <property type="entry name" value="MFS"/>
    <property type="match status" value="1"/>
</dbReference>
<feature type="transmembrane region" description="Helical" evidence="9">
    <location>
        <begin position="77"/>
        <end position="99"/>
    </location>
</feature>
<feature type="transmembrane region" description="Helical" evidence="9">
    <location>
        <begin position="341"/>
        <end position="361"/>
    </location>
</feature>
<evidence type="ECO:0000256" key="8">
    <source>
        <dbReference type="ARBA" id="ARBA00023136"/>
    </source>
</evidence>
<dbReference type="InterPro" id="IPR005829">
    <property type="entry name" value="Sugar_transporter_CS"/>
</dbReference>
<accession>A0ABT9VBF8</accession>
<dbReference type="InterPro" id="IPR011701">
    <property type="entry name" value="MFS"/>
</dbReference>
<dbReference type="InterPro" id="IPR020846">
    <property type="entry name" value="MFS_dom"/>
</dbReference>
<keyword evidence="4 9" id="KW-0813">Transport</keyword>
<dbReference type="EMBL" id="JAUSTQ010000001">
    <property type="protein sequence ID" value="MDQ0158240.1"/>
    <property type="molecule type" value="Genomic_DNA"/>
</dbReference>